<keyword evidence="3" id="KW-1185">Reference proteome</keyword>
<gene>
    <name evidence="2" type="ORF">F0562_028700</name>
</gene>
<dbReference type="EMBL" id="CM018039">
    <property type="protein sequence ID" value="KAA8536222.1"/>
    <property type="molecule type" value="Genomic_DNA"/>
</dbReference>
<keyword evidence="1" id="KW-0732">Signal</keyword>
<dbReference type="AlphaFoldDB" id="A0A5J5B2Z8"/>
<feature type="signal peptide" evidence="1">
    <location>
        <begin position="1"/>
        <end position="25"/>
    </location>
</feature>
<evidence type="ECO:0000313" key="2">
    <source>
        <dbReference type="EMBL" id="KAA8536222.1"/>
    </source>
</evidence>
<organism evidence="2 3">
    <name type="scientific">Nyssa sinensis</name>
    <dbReference type="NCBI Taxonomy" id="561372"/>
    <lineage>
        <taxon>Eukaryota</taxon>
        <taxon>Viridiplantae</taxon>
        <taxon>Streptophyta</taxon>
        <taxon>Embryophyta</taxon>
        <taxon>Tracheophyta</taxon>
        <taxon>Spermatophyta</taxon>
        <taxon>Magnoliopsida</taxon>
        <taxon>eudicotyledons</taxon>
        <taxon>Gunneridae</taxon>
        <taxon>Pentapetalae</taxon>
        <taxon>asterids</taxon>
        <taxon>Cornales</taxon>
        <taxon>Nyssaceae</taxon>
        <taxon>Nyssa</taxon>
    </lineage>
</organism>
<feature type="chain" id="PRO_5023802827" description="Protein kinase domain-containing protein" evidence="1">
    <location>
        <begin position="26"/>
        <end position="83"/>
    </location>
</feature>
<name>A0A5J5B2Z8_9ASTE</name>
<evidence type="ECO:0000256" key="1">
    <source>
        <dbReference type="SAM" id="SignalP"/>
    </source>
</evidence>
<accession>A0A5J5B2Z8</accession>
<reference evidence="2 3" key="1">
    <citation type="submission" date="2019-09" db="EMBL/GenBank/DDBJ databases">
        <title>A chromosome-level genome assembly of the Chinese tupelo Nyssa sinensis.</title>
        <authorList>
            <person name="Yang X."/>
            <person name="Kang M."/>
            <person name="Yang Y."/>
            <person name="Xiong H."/>
            <person name="Wang M."/>
            <person name="Zhang Z."/>
            <person name="Wang Z."/>
            <person name="Wu H."/>
            <person name="Ma T."/>
            <person name="Liu J."/>
            <person name="Xi Z."/>
        </authorList>
    </citation>
    <scope>NUCLEOTIDE SEQUENCE [LARGE SCALE GENOMIC DNA]</scope>
    <source>
        <strain evidence="2">J267</strain>
        <tissue evidence="2">Leaf</tissue>
    </source>
</reference>
<proteinExistence type="predicted"/>
<evidence type="ECO:0000313" key="3">
    <source>
        <dbReference type="Proteomes" id="UP000325577"/>
    </source>
</evidence>
<sequence length="83" mass="9453">MKGKRSGSLICICELLSHLSSSTVGETWKNRDFPRLSLSHFLPPEEILHCSRLIGIPDFGHSRCLFAMQTNEDGMYQKPFSLR</sequence>
<dbReference type="Proteomes" id="UP000325577">
    <property type="component" value="Linkage Group LG16"/>
</dbReference>
<evidence type="ECO:0008006" key="4">
    <source>
        <dbReference type="Google" id="ProtNLM"/>
    </source>
</evidence>
<protein>
    <recommendedName>
        <fullName evidence="4">Protein kinase domain-containing protein</fullName>
    </recommendedName>
</protein>